<evidence type="ECO:0000256" key="1">
    <source>
        <dbReference type="ARBA" id="ARBA00013160"/>
    </source>
</evidence>
<dbReference type="InterPro" id="IPR014729">
    <property type="entry name" value="Rossmann-like_a/b/a_fold"/>
</dbReference>
<dbReference type="Pfam" id="PF00579">
    <property type="entry name" value="tRNA-synt_1b"/>
    <property type="match status" value="1"/>
</dbReference>
<keyword evidence="2 10" id="KW-0436">Ligase</keyword>
<evidence type="ECO:0000256" key="5">
    <source>
        <dbReference type="ARBA" id="ARBA00022917"/>
    </source>
</evidence>
<proteinExistence type="inferred from homology"/>
<dbReference type="PANTHER" id="PTHR11766:SF0">
    <property type="entry name" value="TYROSINE--TRNA LIGASE, MITOCHONDRIAL"/>
    <property type="match status" value="1"/>
</dbReference>
<protein>
    <recommendedName>
        <fullName evidence="1 10">Tyrosine--tRNA ligase</fullName>
        <ecNumber evidence="1 10">6.1.1.1</ecNumber>
    </recommendedName>
    <alternativeName>
        <fullName evidence="7 10">Tyrosyl-tRNA synthetase</fullName>
    </alternativeName>
</protein>
<dbReference type="Gene3D" id="1.10.240.10">
    <property type="entry name" value="Tyrosyl-Transfer RNA Synthetase"/>
    <property type="match status" value="1"/>
</dbReference>
<evidence type="ECO:0000256" key="4">
    <source>
        <dbReference type="ARBA" id="ARBA00022840"/>
    </source>
</evidence>
<keyword evidence="6 10" id="KW-0030">Aminoacyl-tRNA synthetase</keyword>
<dbReference type="GO" id="GO:0005739">
    <property type="term" value="C:mitochondrion"/>
    <property type="evidence" value="ECO:0007669"/>
    <property type="project" value="TreeGrafter"/>
</dbReference>
<dbReference type="GO" id="GO:0006437">
    <property type="term" value="P:tyrosyl-tRNA aminoacylation"/>
    <property type="evidence" value="ECO:0007669"/>
    <property type="project" value="InterPro"/>
</dbReference>
<gene>
    <name evidence="11" type="ORF">TRICI_000877</name>
</gene>
<dbReference type="GO" id="GO:0005524">
    <property type="term" value="F:ATP binding"/>
    <property type="evidence" value="ECO:0007669"/>
    <property type="project" value="UniProtKB-KW"/>
</dbReference>
<comment type="caution">
    <text evidence="11">The sequence shown here is derived from an EMBL/GenBank/DDBJ whole genome shotgun (WGS) entry which is preliminary data.</text>
</comment>
<keyword evidence="4 10" id="KW-0067">ATP-binding</keyword>
<comment type="similarity">
    <text evidence="10">Belongs to the class-I aminoacyl-tRNA synthetase family.</text>
</comment>
<dbReference type="CDD" id="cd00805">
    <property type="entry name" value="TyrRS_core"/>
    <property type="match status" value="1"/>
</dbReference>
<dbReference type="EC" id="6.1.1.1" evidence="1 10"/>
<dbReference type="PRINTS" id="PR01040">
    <property type="entry name" value="TRNASYNTHTYR"/>
</dbReference>
<dbReference type="InterPro" id="IPR024107">
    <property type="entry name" value="Tyr-tRNA-ligase_bac_1"/>
</dbReference>
<evidence type="ECO:0000256" key="10">
    <source>
        <dbReference type="RuleBase" id="RU361234"/>
    </source>
</evidence>
<evidence type="ECO:0000256" key="2">
    <source>
        <dbReference type="ARBA" id="ARBA00022598"/>
    </source>
</evidence>
<evidence type="ECO:0000256" key="3">
    <source>
        <dbReference type="ARBA" id="ARBA00022741"/>
    </source>
</evidence>
<dbReference type="Gene3D" id="3.40.50.620">
    <property type="entry name" value="HUPs"/>
    <property type="match status" value="1"/>
</dbReference>
<reference evidence="11" key="1">
    <citation type="journal article" date="2019" name="G3 (Bethesda)">
        <title>Genome Assemblies of Two Rare Opportunistic Yeast Pathogens: Diutina rugosa (syn. Candida rugosa) and Trichomonascus ciferrii (syn. Candida ciferrii).</title>
        <authorList>
            <person name="Mixao V."/>
            <person name="Saus E."/>
            <person name="Hansen A.P."/>
            <person name="Lass-Florl C."/>
            <person name="Gabaldon T."/>
        </authorList>
    </citation>
    <scope>NUCLEOTIDE SEQUENCE</scope>
    <source>
        <strain evidence="11">CBS 4856</strain>
    </source>
</reference>
<evidence type="ECO:0000256" key="7">
    <source>
        <dbReference type="ARBA" id="ARBA00033323"/>
    </source>
</evidence>
<dbReference type="GO" id="GO:0003723">
    <property type="term" value="F:RNA binding"/>
    <property type="evidence" value="ECO:0007669"/>
    <property type="project" value="UniProtKB-KW"/>
</dbReference>
<sequence length="478" mass="53160">MLARRLARLIPRRSIASYAYTQGQNNSDLDASLLSVLKERGLVSNVTSEDLDKVISKESLTVYCGADPTAKSLHVGNMMPLMILLHFYIRGHNLLPLVGGATGQVGDPSGRTTERTRLVDDEREDNVMRIQSQMGQFFERASEYASTRGYVGKRGDLKPLNNAEWWKGVSFLGFLGTYGRHIRVGHMLARESVKARLNSEQGIGFNEFAYQVLQAYDFWHLFKTYNCRIQVGGNDQWGNITAGIDLISRLRSHLDKKDPKHNQDAYGITVPLLTTPSGEKFGKSAGNAVWLDKALTKPYDLYQYFIKAPDSVVESYLKLFTLIPLEEIPEVMEKHRQDESLRYAQRVLASEVTDLIHGSGAGQRSQLISAILFPIPGDQHVADSSASEILNAFEAEGLVKEIPKSDLLGQPWKFVLATALGKSKSEAGRLLKGGGVYVGLERANVRNEETFQTSHLVDDSLLLIRVGKGNYTVVRAIN</sequence>
<dbReference type="Proteomes" id="UP000761534">
    <property type="component" value="Unassembled WGS sequence"/>
</dbReference>
<evidence type="ECO:0000256" key="9">
    <source>
        <dbReference type="PROSITE-ProRule" id="PRU00182"/>
    </source>
</evidence>
<evidence type="ECO:0000256" key="8">
    <source>
        <dbReference type="ARBA" id="ARBA00048248"/>
    </source>
</evidence>
<dbReference type="HAMAP" id="MF_02006">
    <property type="entry name" value="Tyr_tRNA_synth_type1"/>
    <property type="match status" value="1"/>
</dbReference>
<evidence type="ECO:0000313" key="12">
    <source>
        <dbReference type="Proteomes" id="UP000761534"/>
    </source>
</evidence>
<dbReference type="InterPro" id="IPR002307">
    <property type="entry name" value="Tyr-tRNA-ligase"/>
</dbReference>
<dbReference type="PANTHER" id="PTHR11766">
    <property type="entry name" value="TYROSYL-TRNA SYNTHETASE"/>
    <property type="match status" value="1"/>
</dbReference>
<dbReference type="SUPFAM" id="SSF52374">
    <property type="entry name" value="Nucleotidylyl transferase"/>
    <property type="match status" value="1"/>
</dbReference>
<keyword evidence="12" id="KW-1185">Reference proteome</keyword>
<dbReference type="GO" id="GO:0004831">
    <property type="term" value="F:tyrosine-tRNA ligase activity"/>
    <property type="evidence" value="ECO:0007669"/>
    <property type="project" value="UniProtKB-EC"/>
</dbReference>
<dbReference type="VEuPathDB" id="FungiDB:TRICI_000877"/>
<dbReference type="FunFam" id="1.10.240.10:FF:000001">
    <property type="entry name" value="Tyrosine--tRNA ligase"/>
    <property type="match status" value="1"/>
</dbReference>
<evidence type="ECO:0000256" key="6">
    <source>
        <dbReference type="ARBA" id="ARBA00023146"/>
    </source>
</evidence>
<dbReference type="PROSITE" id="PS00178">
    <property type="entry name" value="AA_TRNA_LIGASE_I"/>
    <property type="match status" value="1"/>
</dbReference>
<keyword evidence="3 10" id="KW-0547">Nucleotide-binding</keyword>
<dbReference type="Gene3D" id="3.10.290.10">
    <property type="entry name" value="RNA-binding S4 domain"/>
    <property type="match status" value="1"/>
</dbReference>
<keyword evidence="9" id="KW-0694">RNA-binding</keyword>
<dbReference type="PROSITE" id="PS50889">
    <property type="entry name" value="S4"/>
    <property type="match status" value="1"/>
</dbReference>
<comment type="catalytic activity">
    <reaction evidence="8 10">
        <text>tRNA(Tyr) + L-tyrosine + ATP = L-tyrosyl-tRNA(Tyr) + AMP + diphosphate + H(+)</text>
        <dbReference type="Rhea" id="RHEA:10220"/>
        <dbReference type="Rhea" id="RHEA-COMP:9706"/>
        <dbReference type="Rhea" id="RHEA-COMP:9707"/>
        <dbReference type="ChEBI" id="CHEBI:15378"/>
        <dbReference type="ChEBI" id="CHEBI:30616"/>
        <dbReference type="ChEBI" id="CHEBI:33019"/>
        <dbReference type="ChEBI" id="CHEBI:58315"/>
        <dbReference type="ChEBI" id="CHEBI:78442"/>
        <dbReference type="ChEBI" id="CHEBI:78536"/>
        <dbReference type="ChEBI" id="CHEBI:456215"/>
        <dbReference type="EC" id="6.1.1.1"/>
    </reaction>
</comment>
<name>A0A642VB80_9ASCO</name>
<dbReference type="InterPro" id="IPR024088">
    <property type="entry name" value="Tyr-tRNA-ligase_bac-type"/>
</dbReference>
<dbReference type="GO" id="GO:0005829">
    <property type="term" value="C:cytosol"/>
    <property type="evidence" value="ECO:0007669"/>
    <property type="project" value="TreeGrafter"/>
</dbReference>
<dbReference type="EMBL" id="SWFS01000075">
    <property type="protein sequence ID" value="KAA8916979.1"/>
    <property type="molecule type" value="Genomic_DNA"/>
</dbReference>
<evidence type="ECO:0000313" key="11">
    <source>
        <dbReference type="EMBL" id="KAA8916979.1"/>
    </source>
</evidence>
<dbReference type="InterPro" id="IPR002305">
    <property type="entry name" value="aa-tRNA-synth_Ic"/>
</dbReference>
<keyword evidence="5 10" id="KW-0648">Protein biosynthesis</keyword>
<dbReference type="SUPFAM" id="SSF55174">
    <property type="entry name" value="Alpha-L RNA-binding motif"/>
    <property type="match status" value="1"/>
</dbReference>
<dbReference type="InterPro" id="IPR036986">
    <property type="entry name" value="S4_RNA-bd_sf"/>
</dbReference>
<organism evidence="11 12">
    <name type="scientific">Trichomonascus ciferrii</name>
    <dbReference type="NCBI Taxonomy" id="44093"/>
    <lineage>
        <taxon>Eukaryota</taxon>
        <taxon>Fungi</taxon>
        <taxon>Dikarya</taxon>
        <taxon>Ascomycota</taxon>
        <taxon>Saccharomycotina</taxon>
        <taxon>Dipodascomycetes</taxon>
        <taxon>Dipodascales</taxon>
        <taxon>Trichomonascaceae</taxon>
        <taxon>Trichomonascus</taxon>
        <taxon>Trichomonascus ciferrii complex</taxon>
    </lineage>
</organism>
<dbReference type="OrthoDB" id="337870at2759"/>
<dbReference type="InterPro" id="IPR001412">
    <property type="entry name" value="aa-tRNA-synth_I_CS"/>
</dbReference>
<dbReference type="NCBIfam" id="TIGR00234">
    <property type="entry name" value="tyrS"/>
    <property type="match status" value="1"/>
</dbReference>
<dbReference type="AlphaFoldDB" id="A0A642VB80"/>
<accession>A0A642VB80</accession>